<sequence>MSAAQLSPAITIDEYYELRLYQMIPTRMPEFHDLMGVQVPAIFARNGIPRPLGFWESHAGPLAPLYAYILPWTNLDERMQAWKRFYADPEWIEKLGANYAGQQRVDRSNIFILRPSPVWAQFKDTKASGPIEGVHELRFHDVLNQDPNKAHEALAQHDLPFLIARGARVLGVFATWFGTRVNQAVTILAWPDATTMQQAYREHQSDDAIIATREAERRAHGRPLLRGTDVHIMRPISYGVPQANLAPRP</sequence>
<protein>
    <submittedName>
        <fullName evidence="3">NIPSNAP family protein</fullName>
    </submittedName>
</protein>
<accession>A0A7C9VH89</accession>
<dbReference type="EMBL" id="JAAKZG010000017">
    <property type="protein sequence ID" value="NGN44590.1"/>
    <property type="molecule type" value="Genomic_DNA"/>
</dbReference>
<evidence type="ECO:0000259" key="2">
    <source>
        <dbReference type="Pfam" id="PF07978"/>
    </source>
</evidence>
<name>A0A7C9VH89_9HYPH</name>
<comment type="similarity">
    <text evidence="1">Belongs to the NipSnap family.</text>
</comment>
<comment type="caution">
    <text evidence="3">The sequence shown here is derived from an EMBL/GenBank/DDBJ whole genome shotgun (WGS) entry which is preliminary data.</text>
</comment>
<dbReference type="PANTHER" id="PTHR21017:SF17">
    <property type="entry name" value="PROTEIN NIPSNAP"/>
    <property type="match status" value="1"/>
</dbReference>
<evidence type="ECO:0000313" key="3">
    <source>
        <dbReference type="EMBL" id="NGN44590.1"/>
    </source>
</evidence>
<evidence type="ECO:0000256" key="1">
    <source>
        <dbReference type="ARBA" id="ARBA00005291"/>
    </source>
</evidence>
<dbReference type="Gene3D" id="3.30.70.100">
    <property type="match status" value="2"/>
</dbReference>
<dbReference type="SUPFAM" id="SSF54909">
    <property type="entry name" value="Dimeric alpha+beta barrel"/>
    <property type="match status" value="2"/>
</dbReference>
<dbReference type="InterPro" id="IPR051557">
    <property type="entry name" value="NipSnap_domain"/>
</dbReference>
<dbReference type="PANTHER" id="PTHR21017">
    <property type="entry name" value="NIPSNAP-RELATED"/>
    <property type="match status" value="1"/>
</dbReference>
<evidence type="ECO:0000313" key="4">
    <source>
        <dbReference type="Proteomes" id="UP000481252"/>
    </source>
</evidence>
<reference evidence="3 4" key="1">
    <citation type="submission" date="2020-02" db="EMBL/GenBank/DDBJ databases">
        <title>Genome sequence of the type strain CGMCC 1.15528 of Mesorhizobium zhangyense.</title>
        <authorList>
            <person name="Gao J."/>
            <person name="Sun J."/>
        </authorList>
    </citation>
    <scope>NUCLEOTIDE SEQUENCE [LARGE SCALE GENOMIC DNA]</scope>
    <source>
        <strain evidence="3 4">CGMCC 1.15528</strain>
    </source>
</reference>
<feature type="domain" description="NIPSNAP" evidence="2">
    <location>
        <begin position="16"/>
        <end position="117"/>
    </location>
</feature>
<organism evidence="3 4">
    <name type="scientific">Mesorhizobium zhangyense</name>
    <dbReference type="NCBI Taxonomy" id="1776730"/>
    <lineage>
        <taxon>Bacteria</taxon>
        <taxon>Pseudomonadati</taxon>
        <taxon>Pseudomonadota</taxon>
        <taxon>Alphaproteobacteria</taxon>
        <taxon>Hyphomicrobiales</taxon>
        <taxon>Phyllobacteriaceae</taxon>
        <taxon>Mesorhizobium</taxon>
    </lineage>
</organism>
<dbReference type="InterPro" id="IPR012577">
    <property type="entry name" value="NIPSNAP"/>
</dbReference>
<keyword evidence="4" id="KW-1185">Reference proteome</keyword>
<dbReference type="Proteomes" id="UP000481252">
    <property type="component" value="Unassembled WGS sequence"/>
</dbReference>
<dbReference type="Pfam" id="PF07978">
    <property type="entry name" value="NIPSNAP"/>
    <property type="match status" value="1"/>
</dbReference>
<proteinExistence type="inferred from homology"/>
<dbReference type="AlphaFoldDB" id="A0A7C9VH89"/>
<dbReference type="RefSeq" id="WP_165120972.1">
    <property type="nucleotide sequence ID" value="NZ_JAAKZG010000017.1"/>
</dbReference>
<gene>
    <name evidence="3" type="ORF">G6N74_26375</name>
</gene>
<dbReference type="InterPro" id="IPR011008">
    <property type="entry name" value="Dimeric_a/b-barrel"/>
</dbReference>